<gene>
    <name evidence="2" type="ORF">JEQ12_011986</name>
</gene>
<sequence length="138" mass="15545">MSPEEPLRKERKKATCQPGERMAQQRSWYVQPVTVVRREQLWETDCSSVRLTETVPSCQTLEEGPAHFCQEDREFRTGVLVLGTQAGDLGPVRPMGATQRKPGRDRPTQTDCKDSAEKKKTKPDALGPPWARGTRHTG</sequence>
<feature type="compositionally biased region" description="Basic and acidic residues" evidence="1">
    <location>
        <begin position="102"/>
        <end position="118"/>
    </location>
</feature>
<dbReference type="EMBL" id="JAEMGP010000023">
    <property type="protein sequence ID" value="KAG5195691.1"/>
    <property type="molecule type" value="Genomic_DNA"/>
</dbReference>
<name>A0A835ZP22_SHEEP</name>
<reference evidence="2 3" key="1">
    <citation type="submission" date="2020-12" db="EMBL/GenBank/DDBJ databases">
        <title>De novo assembly of Tibetan sheep genome.</title>
        <authorList>
            <person name="Li X."/>
        </authorList>
    </citation>
    <scope>NUCLEOTIDE SEQUENCE [LARGE SCALE GENOMIC DNA]</scope>
    <source>
        <tissue evidence="2">Heart</tissue>
    </source>
</reference>
<accession>A0A835ZP22</accession>
<protein>
    <submittedName>
        <fullName evidence="2">Uncharacterized protein</fullName>
    </submittedName>
</protein>
<evidence type="ECO:0000313" key="3">
    <source>
        <dbReference type="Proteomes" id="UP000664991"/>
    </source>
</evidence>
<evidence type="ECO:0000256" key="1">
    <source>
        <dbReference type="SAM" id="MobiDB-lite"/>
    </source>
</evidence>
<evidence type="ECO:0000313" key="2">
    <source>
        <dbReference type="EMBL" id="KAG5195691.1"/>
    </source>
</evidence>
<dbReference type="AlphaFoldDB" id="A0A835ZP22"/>
<comment type="caution">
    <text evidence="2">The sequence shown here is derived from an EMBL/GenBank/DDBJ whole genome shotgun (WGS) entry which is preliminary data.</text>
</comment>
<organism evidence="2 3">
    <name type="scientific">Ovis aries</name>
    <name type="common">Sheep</name>
    <dbReference type="NCBI Taxonomy" id="9940"/>
    <lineage>
        <taxon>Eukaryota</taxon>
        <taxon>Metazoa</taxon>
        <taxon>Chordata</taxon>
        <taxon>Craniata</taxon>
        <taxon>Vertebrata</taxon>
        <taxon>Euteleostomi</taxon>
        <taxon>Mammalia</taxon>
        <taxon>Eutheria</taxon>
        <taxon>Laurasiatheria</taxon>
        <taxon>Artiodactyla</taxon>
        <taxon>Ruminantia</taxon>
        <taxon>Pecora</taxon>
        <taxon>Bovidae</taxon>
        <taxon>Caprinae</taxon>
        <taxon>Ovis</taxon>
    </lineage>
</organism>
<feature type="region of interest" description="Disordered" evidence="1">
    <location>
        <begin position="85"/>
        <end position="138"/>
    </location>
</feature>
<proteinExistence type="predicted"/>
<feature type="region of interest" description="Disordered" evidence="1">
    <location>
        <begin position="1"/>
        <end position="25"/>
    </location>
</feature>
<dbReference type="Proteomes" id="UP000664991">
    <property type="component" value="Unassembled WGS sequence"/>
</dbReference>